<evidence type="ECO:0000313" key="1">
    <source>
        <dbReference type="EMBL" id="KAI4344758.1"/>
    </source>
</evidence>
<sequence length="116" mass="12665">MINSKSLILLFCIQAFLASISIPIGQSRTLFPNDDNLITQTCQKTYDPNVCVQTLKCSNADVKGLALIMIDAMKAHGNDVVNKINELLKGSPSPGQRDSLHYCASMYAEILNPGYS</sequence>
<accession>A0ACB9P8J9</accession>
<gene>
    <name evidence="1" type="ORF">L6164_011949</name>
</gene>
<organism evidence="1 2">
    <name type="scientific">Bauhinia variegata</name>
    <name type="common">Purple orchid tree</name>
    <name type="synonym">Phanera variegata</name>
    <dbReference type="NCBI Taxonomy" id="167791"/>
    <lineage>
        <taxon>Eukaryota</taxon>
        <taxon>Viridiplantae</taxon>
        <taxon>Streptophyta</taxon>
        <taxon>Embryophyta</taxon>
        <taxon>Tracheophyta</taxon>
        <taxon>Spermatophyta</taxon>
        <taxon>Magnoliopsida</taxon>
        <taxon>eudicotyledons</taxon>
        <taxon>Gunneridae</taxon>
        <taxon>Pentapetalae</taxon>
        <taxon>rosids</taxon>
        <taxon>fabids</taxon>
        <taxon>Fabales</taxon>
        <taxon>Fabaceae</taxon>
        <taxon>Cercidoideae</taxon>
        <taxon>Cercideae</taxon>
        <taxon>Bauhiniinae</taxon>
        <taxon>Bauhinia</taxon>
    </lineage>
</organism>
<name>A0ACB9P8J9_BAUVA</name>
<dbReference type="Proteomes" id="UP000828941">
    <property type="component" value="Chromosome 5"/>
</dbReference>
<proteinExistence type="predicted"/>
<keyword evidence="2" id="KW-1185">Reference proteome</keyword>
<dbReference type="EMBL" id="CM039430">
    <property type="protein sequence ID" value="KAI4344758.1"/>
    <property type="molecule type" value="Genomic_DNA"/>
</dbReference>
<comment type="caution">
    <text evidence="1">The sequence shown here is derived from an EMBL/GenBank/DDBJ whole genome shotgun (WGS) entry which is preliminary data.</text>
</comment>
<evidence type="ECO:0000313" key="2">
    <source>
        <dbReference type="Proteomes" id="UP000828941"/>
    </source>
</evidence>
<reference evidence="1 2" key="1">
    <citation type="journal article" date="2022" name="DNA Res.">
        <title>Chromosomal-level genome assembly of the orchid tree Bauhinia variegata (Leguminosae; Cercidoideae) supports the allotetraploid origin hypothesis of Bauhinia.</title>
        <authorList>
            <person name="Zhong Y."/>
            <person name="Chen Y."/>
            <person name="Zheng D."/>
            <person name="Pang J."/>
            <person name="Liu Y."/>
            <person name="Luo S."/>
            <person name="Meng S."/>
            <person name="Qian L."/>
            <person name="Wei D."/>
            <person name="Dai S."/>
            <person name="Zhou R."/>
        </authorList>
    </citation>
    <scope>NUCLEOTIDE SEQUENCE [LARGE SCALE GENOMIC DNA]</scope>
    <source>
        <strain evidence="1">BV-YZ2020</strain>
    </source>
</reference>
<protein>
    <submittedName>
        <fullName evidence="1">Uncharacterized protein</fullName>
    </submittedName>
</protein>